<dbReference type="Gene3D" id="3.40.190.10">
    <property type="entry name" value="Periplasmic binding protein-like II"/>
    <property type="match status" value="2"/>
</dbReference>
<feature type="binding site" evidence="17">
    <location>
        <position position="963"/>
    </location>
    <ligand>
        <name>L-glutamate</name>
        <dbReference type="ChEBI" id="CHEBI:29985"/>
    </ligand>
</feature>
<dbReference type="Pfam" id="PF00829">
    <property type="entry name" value="Ribosomal_L21p"/>
    <property type="match status" value="1"/>
</dbReference>
<feature type="disulfide bond" evidence="19">
    <location>
        <begin position="270"/>
        <end position="547"/>
    </location>
</feature>
<dbReference type="InterPro" id="IPR036164">
    <property type="entry name" value="bL21-like_sf"/>
</dbReference>
<keyword evidence="12" id="KW-0628">Postsynaptic cell membrane</keyword>
<evidence type="ECO:0000256" key="19">
    <source>
        <dbReference type="PIRSR" id="PIRSR601508-3"/>
    </source>
</evidence>
<evidence type="ECO:0000256" key="5">
    <source>
        <dbReference type="ARBA" id="ARBA00022729"/>
    </source>
</evidence>
<dbReference type="GO" id="GO:0005840">
    <property type="term" value="C:ribosome"/>
    <property type="evidence" value="ECO:0007669"/>
    <property type="project" value="InterPro"/>
</dbReference>
<dbReference type="PRINTS" id="PR00177">
    <property type="entry name" value="NMDARECEPTOR"/>
</dbReference>
<dbReference type="InterPro" id="IPR028082">
    <property type="entry name" value="Peripla_BP_I"/>
</dbReference>
<evidence type="ECO:0000313" key="24">
    <source>
        <dbReference type="EMBL" id="CAD5220805.1"/>
    </source>
</evidence>
<dbReference type="PANTHER" id="PTHR18966">
    <property type="entry name" value="IONOTROPIC GLUTAMATE RECEPTOR"/>
    <property type="match status" value="1"/>
</dbReference>
<dbReference type="SUPFAM" id="SSF53850">
    <property type="entry name" value="Periplasmic binding protein-like II"/>
    <property type="match status" value="1"/>
</dbReference>
<dbReference type="InterPro" id="IPR019594">
    <property type="entry name" value="Glu/Gly-bd"/>
</dbReference>
<evidence type="ECO:0000256" key="11">
    <source>
        <dbReference type="ARBA" id="ARBA00023180"/>
    </source>
</evidence>
<dbReference type="Gene3D" id="1.10.287.70">
    <property type="match status" value="1"/>
</dbReference>
<feature type="compositionally biased region" description="Low complexity" evidence="20">
    <location>
        <begin position="1141"/>
        <end position="1160"/>
    </location>
</feature>
<name>A0A7I8WK38_BURXY</name>
<feature type="transmembrane region" description="Helical" evidence="21">
    <location>
        <begin position="862"/>
        <end position="884"/>
    </location>
</feature>
<evidence type="ECO:0000256" key="10">
    <source>
        <dbReference type="ARBA" id="ARBA00023170"/>
    </source>
</evidence>
<feature type="binding site" evidence="17">
    <location>
        <position position="912"/>
    </location>
    <ligand>
        <name>L-glutamate</name>
        <dbReference type="ChEBI" id="CHEBI:29985"/>
    </ligand>
</feature>
<organism evidence="24 25">
    <name type="scientific">Bursaphelenchus xylophilus</name>
    <name type="common">Pinewood nematode worm</name>
    <name type="synonym">Aphelenchoides xylophilus</name>
    <dbReference type="NCBI Taxonomy" id="6326"/>
    <lineage>
        <taxon>Eukaryota</taxon>
        <taxon>Metazoa</taxon>
        <taxon>Ecdysozoa</taxon>
        <taxon>Nematoda</taxon>
        <taxon>Chromadorea</taxon>
        <taxon>Rhabditida</taxon>
        <taxon>Tylenchina</taxon>
        <taxon>Tylenchomorpha</taxon>
        <taxon>Aphelenchoidea</taxon>
        <taxon>Aphelenchoididae</taxon>
        <taxon>Bursaphelenchus</taxon>
    </lineage>
</organism>
<evidence type="ECO:0000256" key="8">
    <source>
        <dbReference type="ARBA" id="ARBA00023065"/>
    </source>
</evidence>
<evidence type="ECO:0000256" key="16">
    <source>
        <dbReference type="ARBA" id="ARBA00072754"/>
    </source>
</evidence>
<dbReference type="EMBL" id="CAJFCV020000003">
    <property type="protein sequence ID" value="CAG9107186.1"/>
    <property type="molecule type" value="Genomic_DNA"/>
</dbReference>
<feature type="binding site" evidence="17">
    <location>
        <position position="913"/>
    </location>
    <ligand>
        <name>L-glutamate</name>
        <dbReference type="ChEBI" id="CHEBI:29985"/>
    </ligand>
</feature>
<dbReference type="GO" id="GO:0045211">
    <property type="term" value="C:postsynaptic membrane"/>
    <property type="evidence" value="ECO:0007669"/>
    <property type="project" value="UniProtKB-SubCell"/>
</dbReference>
<dbReference type="InterPro" id="IPR001508">
    <property type="entry name" value="Iono_Glu_rcpt_met"/>
</dbReference>
<sequence>MLTKYSARSLRIYMKGRNNCQSLLQHRFISEKADSPSHSTTVKPEEPRSRSEFVASKIVGKLEDHRNRLFAVVFINGRQYKVSDGDIIVVEQSIPLDFGERIKLEKVLLVGGSEFTLLGRPILDPQMASVEATVVERTTAQPEIDYFSKDGKQIRITNWKSKELTTLRINKISVDSTQVQSADPVDGHPNDMMKVIVAVLFPFCVVSYPAKIPIQSFTTPGDREQGVNSILNFTVTRLNSETQNPFLLDYADKTLRKAAGDGWGVMQAVCDSMENGFMVMVVGDNQHHHQAYVNVANTMEMPLINWDLSHQPKLYSPTTNFEVSLKPPNAELLADLIVLKNWDTFIYMHDVDNADEAAQNVQRIYGHLQKVTNKTVTSEILQMTRETKDFSDFLVQFNIRRVVNRGDSNPCRVIIDAASAFRQQEILKSIRAAQFNQADYHYVLANFDLLPYDVEKFQSANINITGFQITERESIEYDHLRRFLHEHGHLDEEENNQDLQARLAFVHDAILVAKTALEGTLRRNDSLFHHNFRHGELYNQGFPGLFCHPQTDKRNPGRPFAPFEHGRAILRELHQLRLTDVEGALTGTIEFDRNGERKNFQVTVIDLVSNLKSSFNKKEIFAWKQSFGFLNNQTVAQHTRKQLKDMDRAKIVRVVSTIVEPFVMIKRDCEKSNATECLGNAKFEGFCIDLLKLLRDRIPEFNYEIQLNKQNKYGVKQPDGSWDGLVGDLLRGEADVAVASLTINQDRERVVDFSKPYMTTGISIMIKKPDKQEFSVFSFMQPLSTEIWMYIIFAYVGVSVVIFLVSRFSPYEWRVEEMANGGFTISNDFSVYNCLWFTLAAFMQQGTDILPRSISGRIASSAWWFFTMIIVSSYTANLAAFLTLEKMQAPIESVEDLAKQTKIKYGIQQGGSTAQFFKHSSVQTYQRMWRFMESQVPSVFTNNYAEGIERVRTHKGRYAFLLEATANEYANTRKPCDTMKVGANLNSVGYGVATPFGSEWKDLINLAILALQERGELKKLENKWWYDRGQCDQGISDGSSASLNLSKVAGIFYILMGGMIISMIAAIGEFLYRSRIEARKGQLSSMKNLKASFYGQLRLSMQGGAVVHEGNSVHEALTKHKASSLLPANYNEPQPVGALPSKKTNNSESKTNNLQNNHRNNSLRKSHLKTYNTAV</sequence>
<dbReference type="InterPro" id="IPR028909">
    <property type="entry name" value="bL21-like"/>
</dbReference>
<keyword evidence="11" id="KW-0325">Glycoprotein</keyword>
<evidence type="ECO:0000256" key="2">
    <source>
        <dbReference type="ARBA" id="ARBA00022448"/>
    </source>
</evidence>
<dbReference type="GO" id="GO:0004970">
    <property type="term" value="F:glutamate-gated receptor activity"/>
    <property type="evidence" value="ECO:0007669"/>
    <property type="project" value="UniProtKB-ARBA"/>
</dbReference>
<comment type="subcellular location">
    <subcellularLocation>
        <location evidence="15">Postsynaptic cell membrane</location>
        <topology evidence="15">Multi-pass membrane protein</topology>
    </subcellularLocation>
</comment>
<protein>
    <recommendedName>
        <fullName evidence="16">Glutamate receptor 1</fullName>
    </recommendedName>
</protein>
<dbReference type="SMART" id="SM00918">
    <property type="entry name" value="Lig_chan-Glu_bd"/>
    <property type="match status" value="1"/>
</dbReference>
<evidence type="ECO:0000256" key="20">
    <source>
        <dbReference type="SAM" id="MobiDB-lite"/>
    </source>
</evidence>
<dbReference type="Proteomes" id="UP000659654">
    <property type="component" value="Unassembled WGS sequence"/>
</dbReference>
<feature type="binding site" evidence="17">
    <location>
        <position position="747"/>
    </location>
    <ligand>
        <name>L-glutamate</name>
        <dbReference type="ChEBI" id="CHEBI:29985"/>
    </ligand>
</feature>
<evidence type="ECO:0000256" key="4">
    <source>
        <dbReference type="ARBA" id="ARBA00022692"/>
    </source>
</evidence>
<dbReference type="FunFam" id="3.40.190.10:FF:000189">
    <property type="entry name" value="Glutamate receptor 1"/>
    <property type="match status" value="1"/>
</dbReference>
<keyword evidence="8" id="KW-0406">Ion transport</keyword>
<dbReference type="GO" id="GO:0005737">
    <property type="term" value="C:cytoplasm"/>
    <property type="evidence" value="ECO:0007669"/>
    <property type="project" value="UniProtKB-ARBA"/>
</dbReference>
<evidence type="ECO:0000256" key="7">
    <source>
        <dbReference type="ARBA" id="ARBA00023018"/>
    </source>
</evidence>
<dbReference type="Pfam" id="PF10613">
    <property type="entry name" value="Lig_chan-Glu_bd"/>
    <property type="match status" value="1"/>
</dbReference>
<comment type="caution">
    <text evidence="24">The sequence shown here is derived from an EMBL/GenBank/DDBJ whole genome shotgun (WGS) entry which is preliminary data.</text>
</comment>
<evidence type="ECO:0000256" key="6">
    <source>
        <dbReference type="ARBA" id="ARBA00022989"/>
    </source>
</evidence>
<keyword evidence="5" id="KW-0732">Signal</keyword>
<evidence type="ECO:0000256" key="21">
    <source>
        <dbReference type="SAM" id="Phobius"/>
    </source>
</evidence>
<feature type="transmembrane region" description="Helical" evidence="21">
    <location>
        <begin position="1050"/>
        <end position="1072"/>
    </location>
</feature>
<keyword evidence="10" id="KW-0675">Receptor</keyword>
<keyword evidence="14" id="KW-0407">Ion channel</keyword>
<dbReference type="InterPro" id="IPR001320">
    <property type="entry name" value="Iontro_rcpt_C"/>
</dbReference>
<keyword evidence="19" id="KW-1015">Disulfide bond</keyword>
<dbReference type="InterPro" id="IPR001828">
    <property type="entry name" value="ANF_lig-bd_rcpt"/>
</dbReference>
<proteinExistence type="inferred from homology"/>
<feature type="region of interest" description="Disordered" evidence="20">
    <location>
        <begin position="1129"/>
        <end position="1175"/>
    </location>
</feature>
<evidence type="ECO:0000256" key="13">
    <source>
        <dbReference type="ARBA" id="ARBA00023286"/>
    </source>
</evidence>
<evidence type="ECO:0000256" key="1">
    <source>
        <dbReference type="ARBA" id="ARBA00008685"/>
    </source>
</evidence>
<evidence type="ECO:0000256" key="15">
    <source>
        <dbReference type="ARBA" id="ARBA00034104"/>
    </source>
</evidence>
<keyword evidence="6 21" id="KW-1133">Transmembrane helix</keyword>
<evidence type="ECO:0000256" key="14">
    <source>
        <dbReference type="ARBA" id="ARBA00023303"/>
    </source>
</evidence>
<evidence type="ECO:0000313" key="25">
    <source>
        <dbReference type="Proteomes" id="UP000659654"/>
    </source>
</evidence>
<dbReference type="OrthoDB" id="5984008at2759"/>
<keyword evidence="13" id="KW-1071">Ligand-gated ion channel</keyword>
<gene>
    <name evidence="24" type="ORF">BXYJ_LOCUS6362</name>
</gene>
<accession>A0A7I8WK38</accession>
<feature type="site" description="Crucial to convey clamshell closure to channel opening" evidence="18">
    <location>
        <position position="891"/>
    </location>
</feature>
<comment type="similarity">
    <text evidence="1">Belongs to the glutamate-gated ion channel (TC 1.A.10.1) family.</text>
</comment>
<dbReference type="Pfam" id="PF00060">
    <property type="entry name" value="Lig_chan"/>
    <property type="match status" value="1"/>
</dbReference>
<keyword evidence="3" id="KW-1003">Cell membrane</keyword>
<dbReference type="EMBL" id="CAJFDI010000003">
    <property type="protein sequence ID" value="CAD5220805.1"/>
    <property type="molecule type" value="Genomic_DNA"/>
</dbReference>
<keyword evidence="9 21" id="KW-0472">Membrane</keyword>
<dbReference type="SMR" id="A0A7I8WK38"/>
<feature type="domain" description="Ionotropic glutamate receptor C-terminal" evidence="22">
    <location>
        <begin position="651"/>
        <end position="1027"/>
    </location>
</feature>
<evidence type="ECO:0000259" key="23">
    <source>
        <dbReference type="SMART" id="SM00918"/>
    </source>
</evidence>
<evidence type="ECO:0000259" key="22">
    <source>
        <dbReference type="SMART" id="SM00079"/>
    </source>
</evidence>
<dbReference type="Gene3D" id="3.40.50.2300">
    <property type="match status" value="2"/>
</dbReference>
<dbReference type="SUPFAM" id="SSF53822">
    <property type="entry name" value="Periplasmic binding protein-like I"/>
    <property type="match status" value="1"/>
</dbReference>
<feature type="domain" description="Ionotropic glutamate receptor L-glutamate and glycine-binding" evidence="23">
    <location>
        <begin position="661"/>
        <end position="731"/>
    </location>
</feature>
<keyword evidence="25" id="KW-1185">Reference proteome</keyword>
<dbReference type="Proteomes" id="UP000582659">
    <property type="component" value="Unassembled WGS sequence"/>
</dbReference>
<dbReference type="SUPFAM" id="SSF141091">
    <property type="entry name" value="L21p-like"/>
    <property type="match status" value="1"/>
</dbReference>
<keyword evidence="4 21" id="KW-0812">Transmembrane</keyword>
<dbReference type="InterPro" id="IPR015683">
    <property type="entry name" value="Ionotropic_Glu_rcpt"/>
</dbReference>
<dbReference type="AlphaFoldDB" id="A0A7I8WK38"/>
<evidence type="ECO:0000256" key="18">
    <source>
        <dbReference type="PIRSR" id="PIRSR601508-2"/>
    </source>
</evidence>
<evidence type="ECO:0000256" key="12">
    <source>
        <dbReference type="ARBA" id="ARBA00023257"/>
    </source>
</evidence>
<dbReference type="Pfam" id="PF01094">
    <property type="entry name" value="ANF_receptor"/>
    <property type="match status" value="1"/>
</dbReference>
<dbReference type="FunFam" id="1.10.287.70:FF:000064">
    <property type="entry name" value="Glutamate receptor ionotropic, kainate"/>
    <property type="match status" value="1"/>
</dbReference>
<feature type="binding site" evidence="17">
    <location>
        <position position="742"/>
    </location>
    <ligand>
        <name>L-glutamate</name>
        <dbReference type="ChEBI" id="CHEBI:29985"/>
    </ligand>
</feature>
<dbReference type="FunFam" id="3.40.190.10:FF:000241">
    <property type="entry name" value="Glutamate receptor 2"/>
    <property type="match status" value="1"/>
</dbReference>
<keyword evidence="7" id="KW-0770">Synapse</keyword>
<keyword evidence="2" id="KW-0813">Transport</keyword>
<feature type="transmembrane region" description="Helical" evidence="21">
    <location>
        <begin position="787"/>
        <end position="805"/>
    </location>
</feature>
<feature type="disulfide bond" evidence="19">
    <location>
        <begin position="976"/>
        <end position="1031"/>
    </location>
</feature>
<reference evidence="24" key="1">
    <citation type="submission" date="2020-09" db="EMBL/GenBank/DDBJ databases">
        <authorList>
            <person name="Kikuchi T."/>
        </authorList>
    </citation>
    <scope>NUCLEOTIDE SEQUENCE</scope>
    <source>
        <strain evidence="24">Ka4C1</strain>
    </source>
</reference>
<evidence type="ECO:0000256" key="17">
    <source>
        <dbReference type="PIRSR" id="PIRSR601508-1"/>
    </source>
</evidence>
<evidence type="ECO:0000256" key="9">
    <source>
        <dbReference type="ARBA" id="ARBA00023136"/>
    </source>
</evidence>
<feature type="site" description="Interaction with the cone snail toxin Con-ikot-ikot" evidence="18">
    <location>
        <position position="918"/>
    </location>
</feature>
<dbReference type="GO" id="GO:0008328">
    <property type="term" value="C:ionotropic glutamate receptor complex"/>
    <property type="evidence" value="ECO:0007669"/>
    <property type="project" value="UniProtKB-ARBA"/>
</dbReference>
<evidence type="ECO:0000256" key="3">
    <source>
        <dbReference type="ARBA" id="ARBA00022475"/>
    </source>
</evidence>
<dbReference type="SMART" id="SM00079">
    <property type="entry name" value="PBPe"/>
    <property type="match status" value="1"/>
</dbReference>